<evidence type="ECO:0000256" key="2">
    <source>
        <dbReference type="SAM" id="SignalP"/>
    </source>
</evidence>
<evidence type="ECO:0000313" key="4">
    <source>
        <dbReference type="Proteomes" id="UP000177279"/>
    </source>
</evidence>
<dbReference type="AlphaFoldDB" id="A0A1G2TJI8"/>
<keyword evidence="1" id="KW-1133">Transmembrane helix</keyword>
<protein>
    <submittedName>
        <fullName evidence="3">Uncharacterized protein</fullName>
    </submittedName>
</protein>
<feature type="chain" id="PRO_5009584587" evidence="2">
    <location>
        <begin position="27"/>
        <end position="261"/>
    </location>
</feature>
<feature type="signal peptide" evidence="2">
    <location>
        <begin position="1"/>
        <end position="26"/>
    </location>
</feature>
<accession>A0A1G2TJI8</accession>
<dbReference type="Proteomes" id="UP000177279">
    <property type="component" value="Unassembled WGS sequence"/>
</dbReference>
<name>A0A1G2TJI8_9BACT</name>
<feature type="transmembrane region" description="Helical" evidence="1">
    <location>
        <begin position="234"/>
        <end position="253"/>
    </location>
</feature>
<proteinExistence type="predicted"/>
<dbReference type="EMBL" id="MHVS01000003">
    <property type="protein sequence ID" value="OHA96849.1"/>
    <property type="molecule type" value="Genomic_DNA"/>
</dbReference>
<keyword evidence="1" id="KW-0472">Membrane</keyword>
<evidence type="ECO:0000313" key="3">
    <source>
        <dbReference type="EMBL" id="OHA96849.1"/>
    </source>
</evidence>
<sequence length="261" mass="28639">MNQNKFSILNFQAILILFLLPVSMSAATTVIEIDTDRETVNAVEGVVELPSGIRIDEIYTGNSAVTLWIVEPAWDRAAGRIKFAGLTPGGFRGKYPLFSFSGEFSATDSASIAFRNITALRADGSGTAAPVRLRAVPGEVAEDATPPEPFDILISKTPETFAGKYFASFVAQDKGTGVENYEYALTWILSPGEGDWQSAVSPLILEDKALFKRIYVRATDKAGNFREISTHGPYWYPILLISSIIIVCVLLLLRRSFYPRS</sequence>
<keyword evidence="2" id="KW-0732">Signal</keyword>
<reference evidence="3 4" key="1">
    <citation type="journal article" date="2016" name="Nat. Commun.">
        <title>Thousands of microbial genomes shed light on interconnected biogeochemical processes in an aquifer system.</title>
        <authorList>
            <person name="Anantharaman K."/>
            <person name="Brown C.T."/>
            <person name="Hug L.A."/>
            <person name="Sharon I."/>
            <person name="Castelle C.J."/>
            <person name="Probst A.J."/>
            <person name="Thomas B.C."/>
            <person name="Singh A."/>
            <person name="Wilkins M.J."/>
            <person name="Karaoz U."/>
            <person name="Brodie E.L."/>
            <person name="Williams K.H."/>
            <person name="Hubbard S.S."/>
            <person name="Banfield J.F."/>
        </authorList>
    </citation>
    <scope>NUCLEOTIDE SEQUENCE [LARGE SCALE GENOMIC DNA]</scope>
</reference>
<keyword evidence="1" id="KW-0812">Transmembrane</keyword>
<organism evidence="3 4">
    <name type="scientific">Candidatus Zambryskibacteria bacterium RIFCSPHIGHO2_02_FULL_43_37</name>
    <dbReference type="NCBI Taxonomy" id="1802749"/>
    <lineage>
        <taxon>Bacteria</taxon>
        <taxon>Candidatus Zambryskiibacteriota</taxon>
    </lineage>
</organism>
<evidence type="ECO:0000256" key="1">
    <source>
        <dbReference type="SAM" id="Phobius"/>
    </source>
</evidence>
<comment type="caution">
    <text evidence="3">The sequence shown here is derived from an EMBL/GenBank/DDBJ whole genome shotgun (WGS) entry which is preliminary data.</text>
</comment>
<gene>
    <name evidence="3" type="ORF">A3D49_01935</name>
</gene>